<dbReference type="InterPro" id="IPR043740">
    <property type="entry name" value="DUF5685"/>
</dbReference>
<dbReference type="Pfam" id="PF18937">
    <property type="entry name" value="DUF5685"/>
    <property type="match status" value="1"/>
</dbReference>
<comment type="caution">
    <text evidence="1">The sequence shown here is derived from an EMBL/GenBank/DDBJ whole genome shotgun (WGS) entry which is preliminary data.</text>
</comment>
<keyword evidence="2" id="KW-1185">Reference proteome</keyword>
<dbReference type="EMBL" id="JACRTE010000001">
    <property type="protein sequence ID" value="MBC8595451.1"/>
    <property type="molecule type" value="Genomic_DNA"/>
</dbReference>
<proteinExistence type="predicted"/>
<organism evidence="1 2">
    <name type="scientific">Qingrenia yutianensis</name>
    <dbReference type="NCBI Taxonomy" id="2763676"/>
    <lineage>
        <taxon>Bacteria</taxon>
        <taxon>Bacillati</taxon>
        <taxon>Bacillota</taxon>
        <taxon>Clostridia</taxon>
        <taxon>Eubacteriales</taxon>
        <taxon>Oscillospiraceae</taxon>
        <taxon>Qingrenia</taxon>
    </lineage>
</organism>
<dbReference type="Proteomes" id="UP000647416">
    <property type="component" value="Unassembled WGS sequence"/>
</dbReference>
<sequence length="282" mass="32603">MFGYVNVYKNELKIKDFNVYRAYYCGLCKALGEKFGALSRLGLSYDFTFLAIFLDSLNDKKVNFSSEGCAKHIGKKHLVVKDNPSVDYAADMSVVLNYFKILDDIKDDFFTKSYFLYLPYKCAMRKISDIDGDIINEIKLQLDTLSRLEKEKCAEPDIASDAFAKIMRAIFSVKNGLEDFGYNLGKFIYLIDALDDLEKDKNKKSYNPYIEKFDGDIAKTVNFAEFVLTYTLSRLADEFEKQKIYKNKEILKNIIYLGLRAKLDTILKKYRCDKGENNEKSL</sequence>
<protein>
    <submittedName>
        <fullName evidence="1">Uncharacterized protein</fullName>
    </submittedName>
</protein>
<dbReference type="RefSeq" id="WP_262431140.1">
    <property type="nucleotide sequence ID" value="NZ_JACRTE010000001.1"/>
</dbReference>
<name>A0A926F666_9FIRM</name>
<dbReference type="AlphaFoldDB" id="A0A926F666"/>
<gene>
    <name evidence="1" type="ORF">H8706_01015</name>
</gene>
<evidence type="ECO:0000313" key="2">
    <source>
        <dbReference type="Proteomes" id="UP000647416"/>
    </source>
</evidence>
<reference evidence="1" key="1">
    <citation type="submission" date="2020-08" db="EMBL/GenBank/DDBJ databases">
        <title>Genome public.</title>
        <authorList>
            <person name="Liu C."/>
            <person name="Sun Q."/>
        </authorList>
    </citation>
    <scope>NUCLEOTIDE SEQUENCE</scope>
    <source>
        <strain evidence="1">NSJ-50</strain>
    </source>
</reference>
<accession>A0A926F666</accession>
<evidence type="ECO:0000313" key="1">
    <source>
        <dbReference type="EMBL" id="MBC8595451.1"/>
    </source>
</evidence>